<evidence type="ECO:0000313" key="1">
    <source>
        <dbReference type="EMBL" id="KKM11917.1"/>
    </source>
</evidence>
<dbReference type="InterPro" id="IPR011856">
    <property type="entry name" value="tRNA_endonuc-like_dom_sf"/>
</dbReference>
<dbReference type="InterPro" id="IPR011335">
    <property type="entry name" value="Restrct_endonuc-II-like"/>
</dbReference>
<protein>
    <recommendedName>
        <fullName evidence="2">NERD domain-containing protein</fullName>
    </recommendedName>
</protein>
<comment type="caution">
    <text evidence="1">The sequence shown here is derived from an EMBL/GenBank/DDBJ whole genome shotgun (WGS) entry which is preliminary data.</text>
</comment>
<proteinExistence type="predicted"/>
<reference evidence="1" key="1">
    <citation type="journal article" date="2015" name="Nature">
        <title>Complex archaea that bridge the gap between prokaryotes and eukaryotes.</title>
        <authorList>
            <person name="Spang A."/>
            <person name="Saw J.H."/>
            <person name="Jorgensen S.L."/>
            <person name="Zaremba-Niedzwiedzka K."/>
            <person name="Martijn J."/>
            <person name="Lind A.E."/>
            <person name="van Eijk R."/>
            <person name="Schleper C."/>
            <person name="Guy L."/>
            <person name="Ettema T.J."/>
        </authorList>
    </citation>
    <scope>NUCLEOTIDE SEQUENCE</scope>
</reference>
<dbReference type="AlphaFoldDB" id="A0A0F9HCD5"/>
<dbReference type="GO" id="GO:0003676">
    <property type="term" value="F:nucleic acid binding"/>
    <property type="evidence" value="ECO:0007669"/>
    <property type="project" value="InterPro"/>
</dbReference>
<dbReference type="EMBL" id="LAZR01015477">
    <property type="protein sequence ID" value="KKM11917.1"/>
    <property type="molecule type" value="Genomic_DNA"/>
</dbReference>
<organism evidence="1">
    <name type="scientific">marine sediment metagenome</name>
    <dbReference type="NCBI Taxonomy" id="412755"/>
    <lineage>
        <taxon>unclassified sequences</taxon>
        <taxon>metagenomes</taxon>
        <taxon>ecological metagenomes</taxon>
    </lineage>
</organism>
<accession>A0A0F9HCD5</accession>
<dbReference type="SUPFAM" id="SSF52980">
    <property type="entry name" value="Restriction endonuclease-like"/>
    <property type="match status" value="1"/>
</dbReference>
<evidence type="ECO:0008006" key="2">
    <source>
        <dbReference type="Google" id="ProtNLM"/>
    </source>
</evidence>
<name>A0A0F9HCD5_9ZZZZ</name>
<dbReference type="Gene3D" id="3.40.1350.10">
    <property type="match status" value="1"/>
</dbReference>
<sequence length="555" mass="67311">MTEDKEEVYSDIRKLAEDSAKLMFQLFKDRVLRFDINRTLEINTFLLNYFIVQNYFLAFDLQEDFISQRTEDESLDCSNFRQYVERLHGIFILIPMKYEVEKAYTKGQTDKIINQMDVYGELINNFFYSHENLTNVKIDKILEFLEGYTISHRFFPNLDFDPEFNEILNSDAFNQLFYITYPKEYFYENNIQRHKFPLDEALAKEYAKAMKDWEKKLFQFNPELKLYQNFLRKAVNYIPVPDFGSKELMYEVIEKLKQYYCFRVKSLSPEIHSYLDCFQVLFEFAEGKMYKKFSWNFLHKKLESVSDEEIVDVFLNRFCLSKTYEKFYESYQDFSPHDFIKNYNRYIKYACYSYMGSVYTGALLIWRAMKKYLEELQKTDEFREMKGSLLENWGLRQIKDVGFDVEKIILRNIDIEQPESYYLMKKQVKSFDKEPLEFEVKFVKKQRKYPFHEIDLVFRFEDELYFVECKGRALQSSETKKYYKWAKNFDSTYKILQRKIENLGYCLEKGEIMHPFFDDVKSMIPIVLQTEGMFLRYCTFTPDEFSGFLKFVKEG</sequence>
<gene>
    <name evidence="1" type="ORF">LCGC14_1720580</name>
</gene>